<dbReference type="AlphaFoldDB" id="A0A6A6EV12"/>
<accession>A0A6A6EV12</accession>
<gene>
    <name evidence="2" type="ORF">K469DRAFT_757141</name>
</gene>
<feature type="signal peptide" evidence="1">
    <location>
        <begin position="1"/>
        <end position="21"/>
    </location>
</feature>
<organism evidence="2 3">
    <name type="scientific">Zopfia rhizophila CBS 207.26</name>
    <dbReference type="NCBI Taxonomy" id="1314779"/>
    <lineage>
        <taxon>Eukaryota</taxon>
        <taxon>Fungi</taxon>
        <taxon>Dikarya</taxon>
        <taxon>Ascomycota</taxon>
        <taxon>Pezizomycotina</taxon>
        <taxon>Dothideomycetes</taxon>
        <taxon>Dothideomycetes incertae sedis</taxon>
        <taxon>Zopfiaceae</taxon>
        <taxon>Zopfia</taxon>
    </lineage>
</organism>
<name>A0A6A6EV12_9PEZI</name>
<dbReference type="Proteomes" id="UP000800200">
    <property type="component" value="Unassembled WGS sequence"/>
</dbReference>
<keyword evidence="1" id="KW-0732">Signal</keyword>
<proteinExistence type="predicted"/>
<reference evidence="2" key="1">
    <citation type="journal article" date="2020" name="Stud. Mycol.">
        <title>101 Dothideomycetes genomes: a test case for predicting lifestyles and emergence of pathogens.</title>
        <authorList>
            <person name="Haridas S."/>
            <person name="Albert R."/>
            <person name="Binder M."/>
            <person name="Bloem J."/>
            <person name="Labutti K."/>
            <person name="Salamov A."/>
            <person name="Andreopoulos B."/>
            <person name="Baker S."/>
            <person name="Barry K."/>
            <person name="Bills G."/>
            <person name="Bluhm B."/>
            <person name="Cannon C."/>
            <person name="Castanera R."/>
            <person name="Culley D."/>
            <person name="Daum C."/>
            <person name="Ezra D."/>
            <person name="Gonzalez J."/>
            <person name="Henrissat B."/>
            <person name="Kuo A."/>
            <person name="Liang C."/>
            <person name="Lipzen A."/>
            <person name="Lutzoni F."/>
            <person name="Magnuson J."/>
            <person name="Mondo S."/>
            <person name="Nolan M."/>
            <person name="Ohm R."/>
            <person name="Pangilinan J."/>
            <person name="Park H.-J."/>
            <person name="Ramirez L."/>
            <person name="Alfaro M."/>
            <person name="Sun H."/>
            <person name="Tritt A."/>
            <person name="Yoshinaga Y."/>
            <person name="Zwiers L.-H."/>
            <person name="Turgeon B."/>
            <person name="Goodwin S."/>
            <person name="Spatafora J."/>
            <person name="Crous P."/>
            <person name="Grigoriev I."/>
        </authorList>
    </citation>
    <scope>NUCLEOTIDE SEQUENCE</scope>
    <source>
        <strain evidence="2">CBS 207.26</strain>
    </source>
</reference>
<sequence length="370" mass="42680">MPHSHATGSSSLTLLIDFVYLFHIPCYCHIPDMSFSFTMSTNKAFGHEQPQIFLTRARSKEHNIFYRADPREGPARLKYEKTELDLIFQRDPRDVAHGQYQESSPNKCLIKLPGHVKRLRRHLQFDSFFDHLYRNSVAQRTRSFILYIYVIIATENSHLSRERLVNIRKRLVDIQKLFVKIVGTLPNFRLLKATLSVSPTRSASSKPSHGREIELWRQKPLLTRVEKAFEPFDQPTLRRLSLYGLQPNPITPLPNFDPGTLDASRTPYSLPTRVNDCIWKENMSDVFGYELAFPPIIEVYQSLEISISPPIYSASPTKTELNGQTSQEGMARKEKSNYQTLLVHSKPQSSLSPSETVHGFLDSKYIEREI</sequence>
<keyword evidence="3" id="KW-1185">Reference proteome</keyword>
<evidence type="ECO:0000256" key="1">
    <source>
        <dbReference type="SAM" id="SignalP"/>
    </source>
</evidence>
<evidence type="ECO:0000313" key="3">
    <source>
        <dbReference type="Proteomes" id="UP000800200"/>
    </source>
</evidence>
<feature type="chain" id="PRO_5025376104" evidence="1">
    <location>
        <begin position="22"/>
        <end position="370"/>
    </location>
</feature>
<protein>
    <submittedName>
        <fullName evidence="2">Uncharacterized protein</fullName>
    </submittedName>
</protein>
<dbReference type="EMBL" id="ML994610">
    <property type="protein sequence ID" value="KAF2195121.1"/>
    <property type="molecule type" value="Genomic_DNA"/>
</dbReference>
<evidence type="ECO:0000313" key="2">
    <source>
        <dbReference type="EMBL" id="KAF2195121.1"/>
    </source>
</evidence>